<comment type="caution">
    <text evidence="1">The sequence shown here is derived from an EMBL/GenBank/DDBJ whole genome shotgun (WGS) entry which is preliminary data.</text>
</comment>
<name>A0A7W7MU08_9ACTN</name>
<sequence length="69" mass="6830">MTEPTCGAAAVLRPGGPVRVPFRPCCAAALLLAAQIPGPGKSAGQEGVACPHEVASLPDMAPLAGEVRP</sequence>
<gene>
    <name evidence="1" type="ORF">BJ971_007499</name>
</gene>
<dbReference type="EMBL" id="JACHNH010000001">
    <property type="protein sequence ID" value="MBB4766943.1"/>
    <property type="molecule type" value="Genomic_DNA"/>
</dbReference>
<dbReference type="Proteomes" id="UP000578112">
    <property type="component" value="Unassembled WGS sequence"/>
</dbReference>
<organism evidence="1 2">
    <name type="scientific">Actinoplanes digitatis</name>
    <dbReference type="NCBI Taxonomy" id="1868"/>
    <lineage>
        <taxon>Bacteria</taxon>
        <taxon>Bacillati</taxon>
        <taxon>Actinomycetota</taxon>
        <taxon>Actinomycetes</taxon>
        <taxon>Micromonosporales</taxon>
        <taxon>Micromonosporaceae</taxon>
        <taxon>Actinoplanes</taxon>
    </lineage>
</organism>
<evidence type="ECO:0000313" key="1">
    <source>
        <dbReference type="EMBL" id="MBB4766943.1"/>
    </source>
</evidence>
<dbReference type="AlphaFoldDB" id="A0A7W7MU08"/>
<keyword evidence="2" id="KW-1185">Reference proteome</keyword>
<reference evidence="1 2" key="1">
    <citation type="submission" date="2020-08" db="EMBL/GenBank/DDBJ databases">
        <title>Sequencing the genomes of 1000 actinobacteria strains.</title>
        <authorList>
            <person name="Klenk H.-P."/>
        </authorList>
    </citation>
    <scope>NUCLEOTIDE SEQUENCE [LARGE SCALE GENOMIC DNA]</scope>
    <source>
        <strain evidence="1 2">DSM 43149</strain>
    </source>
</reference>
<evidence type="ECO:0000313" key="2">
    <source>
        <dbReference type="Proteomes" id="UP000578112"/>
    </source>
</evidence>
<protein>
    <submittedName>
        <fullName evidence="1">Uncharacterized protein</fullName>
    </submittedName>
</protein>
<accession>A0A7W7MU08</accession>
<proteinExistence type="predicted"/>
<dbReference type="RefSeq" id="WP_184998030.1">
    <property type="nucleotide sequence ID" value="NZ_BOMK01000039.1"/>
</dbReference>